<feature type="region of interest" description="Disordered" evidence="2">
    <location>
        <begin position="1"/>
        <end position="72"/>
    </location>
</feature>
<feature type="region of interest" description="Disordered" evidence="2">
    <location>
        <begin position="278"/>
        <end position="299"/>
    </location>
</feature>
<sequence length="315" mass="34542">MRKTSSTEGLNRLADARHGEHAGRQHIVRSASLGRPAAGFANGRKVKSDQNLKQLCGNPSGFSQPQKRSSTVASAAPMDFHALQPEVMSTEMAEDVMEASFARGLAAAECFELYGPVRKAPELTGASPQPDHAASSQQLATSQQLAYCLATPFTGTDKNMGEILRSEVDKMDANRELQTQLRYAEELRHRKEAAEEEDEEVDDKLEEHSARRARLRRRPSDEVLDEQLMQEVAITGYKQPVKGPEEPSADAKATLDSIYGSMDDTSNKLVLPEPSLEKQGNALGRNNPHGHPRNTPHGAAQRINIMAMSCAPELY</sequence>
<gene>
    <name evidence="3" type="primary">g663</name>
    <name evidence="3" type="ORF">VP750_LOCUS576</name>
</gene>
<evidence type="ECO:0000256" key="2">
    <source>
        <dbReference type="SAM" id="MobiDB-lite"/>
    </source>
</evidence>
<evidence type="ECO:0000313" key="4">
    <source>
        <dbReference type="Proteomes" id="UP001497392"/>
    </source>
</evidence>
<feature type="compositionally biased region" description="Polar residues" evidence="2">
    <location>
        <begin position="60"/>
        <end position="72"/>
    </location>
</feature>
<protein>
    <submittedName>
        <fullName evidence="3">G663 protein</fullName>
    </submittedName>
</protein>
<feature type="compositionally biased region" description="Basic and acidic residues" evidence="2">
    <location>
        <begin position="14"/>
        <end position="23"/>
    </location>
</feature>
<evidence type="ECO:0000313" key="3">
    <source>
        <dbReference type="EMBL" id="CAL5218917.1"/>
    </source>
</evidence>
<dbReference type="Proteomes" id="UP001497392">
    <property type="component" value="Unassembled WGS sequence"/>
</dbReference>
<evidence type="ECO:0000256" key="1">
    <source>
        <dbReference type="SAM" id="Coils"/>
    </source>
</evidence>
<keyword evidence="4" id="KW-1185">Reference proteome</keyword>
<proteinExistence type="predicted"/>
<name>A0ABP1FLM7_9CHLO</name>
<comment type="caution">
    <text evidence="3">The sequence shown here is derived from an EMBL/GenBank/DDBJ whole genome shotgun (WGS) entry which is preliminary data.</text>
</comment>
<reference evidence="3 4" key="1">
    <citation type="submission" date="2024-06" db="EMBL/GenBank/DDBJ databases">
        <authorList>
            <person name="Kraege A."/>
            <person name="Thomma B."/>
        </authorList>
    </citation>
    <scope>NUCLEOTIDE SEQUENCE [LARGE SCALE GENOMIC DNA]</scope>
</reference>
<dbReference type="EMBL" id="CAXHTA020000001">
    <property type="protein sequence ID" value="CAL5218917.1"/>
    <property type="molecule type" value="Genomic_DNA"/>
</dbReference>
<keyword evidence="1" id="KW-0175">Coiled coil</keyword>
<feature type="coiled-coil region" evidence="1">
    <location>
        <begin position="177"/>
        <end position="218"/>
    </location>
</feature>
<organism evidence="3 4">
    <name type="scientific">Coccomyxa viridis</name>
    <dbReference type="NCBI Taxonomy" id="1274662"/>
    <lineage>
        <taxon>Eukaryota</taxon>
        <taxon>Viridiplantae</taxon>
        <taxon>Chlorophyta</taxon>
        <taxon>core chlorophytes</taxon>
        <taxon>Trebouxiophyceae</taxon>
        <taxon>Trebouxiophyceae incertae sedis</taxon>
        <taxon>Coccomyxaceae</taxon>
        <taxon>Coccomyxa</taxon>
    </lineage>
</organism>
<accession>A0ABP1FLM7</accession>